<keyword evidence="3" id="KW-1185">Reference proteome</keyword>
<dbReference type="SMART" id="SM00248">
    <property type="entry name" value="ANK"/>
    <property type="match status" value="7"/>
</dbReference>
<feature type="repeat" description="ANK" evidence="1">
    <location>
        <begin position="362"/>
        <end position="394"/>
    </location>
</feature>
<feature type="repeat" description="ANK" evidence="1">
    <location>
        <begin position="450"/>
        <end position="482"/>
    </location>
</feature>
<dbReference type="Proteomes" id="UP001610335">
    <property type="component" value="Unassembled WGS sequence"/>
</dbReference>
<proteinExistence type="predicted"/>
<dbReference type="InterPro" id="IPR036770">
    <property type="entry name" value="Ankyrin_rpt-contain_sf"/>
</dbReference>
<keyword evidence="1" id="KW-0040">ANK repeat</keyword>
<protein>
    <submittedName>
        <fullName evidence="2">Ankyrin repeat-containing domain protein</fullName>
    </submittedName>
</protein>
<evidence type="ECO:0000313" key="3">
    <source>
        <dbReference type="Proteomes" id="UP001610335"/>
    </source>
</evidence>
<dbReference type="PROSITE" id="PS50088">
    <property type="entry name" value="ANK_REPEAT"/>
    <property type="match status" value="6"/>
</dbReference>
<dbReference type="PANTHER" id="PTHR24118">
    <property type="entry name" value="POTE ANKYRIN DOMAIN"/>
    <property type="match status" value="1"/>
</dbReference>
<dbReference type="Pfam" id="PF00023">
    <property type="entry name" value="Ank"/>
    <property type="match status" value="3"/>
</dbReference>
<reference evidence="2 3" key="1">
    <citation type="submission" date="2024-07" db="EMBL/GenBank/DDBJ databases">
        <title>Section-level genome sequencing and comparative genomics of Aspergillus sections Usti and Cavernicolus.</title>
        <authorList>
            <consortium name="Lawrence Berkeley National Laboratory"/>
            <person name="Nybo J.L."/>
            <person name="Vesth T.C."/>
            <person name="Theobald S."/>
            <person name="Frisvad J.C."/>
            <person name="Larsen T.O."/>
            <person name="Kjaerboelling I."/>
            <person name="Rothschild-Mancinelli K."/>
            <person name="Lyhne E.K."/>
            <person name="Kogle M.E."/>
            <person name="Barry K."/>
            <person name="Clum A."/>
            <person name="Na H."/>
            <person name="Ledsgaard L."/>
            <person name="Lin J."/>
            <person name="Lipzen A."/>
            <person name="Kuo A."/>
            <person name="Riley R."/>
            <person name="Mondo S."/>
            <person name="LaButti K."/>
            <person name="Haridas S."/>
            <person name="Pangalinan J."/>
            <person name="Salamov A.A."/>
            <person name="Simmons B.A."/>
            <person name="Magnuson J.K."/>
            <person name="Chen J."/>
            <person name="Drula E."/>
            <person name="Henrissat B."/>
            <person name="Wiebenga A."/>
            <person name="Lubbers R.J."/>
            <person name="Gomes A.C."/>
            <person name="Makela M.R."/>
            <person name="Stajich J."/>
            <person name="Grigoriev I.V."/>
            <person name="Mortensen U.H."/>
            <person name="De vries R.P."/>
            <person name="Baker S.E."/>
            <person name="Andersen M.R."/>
        </authorList>
    </citation>
    <scope>NUCLEOTIDE SEQUENCE [LARGE SCALE GENOMIC DNA]</scope>
    <source>
        <strain evidence="2 3">CBS 600.67</strain>
    </source>
</reference>
<feature type="repeat" description="ANK" evidence="1">
    <location>
        <begin position="618"/>
        <end position="650"/>
    </location>
</feature>
<feature type="repeat" description="ANK" evidence="1">
    <location>
        <begin position="651"/>
        <end position="683"/>
    </location>
</feature>
<organism evidence="2 3">
    <name type="scientific">Aspergillus cavernicola</name>
    <dbReference type="NCBI Taxonomy" id="176166"/>
    <lineage>
        <taxon>Eukaryota</taxon>
        <taxon>Fungi</taxon>
        <taxon>Dikarya</taxon>
        <taxon>Ascomycota</taxon>
        <taxon>Pezizomycotina</taxon>
        <taxon>Eurotiomycetes</taxon>
        <taxon>Eurotiomycetidae</taxon>
        <taxon>Eurotiales</taxon>
        <taxon>Aspergillaceae</taxon>
        <taxon>Aspergillus</taxon>
        <taxon>Aspergillus subgen. Nidulantes</taxon>
    </lineage>
</organism>
<evidence type="ECO:0000256" key="1">
    <source>
        <dbReference type="PROSITE-ProRule" id="PRU00023"/>
    </source>
</evidence>
<comment type="caution">
    <text evidence="2">The sequence shown here is derived from an EMBL/GenBank/DDBJ whole genome shotgun (WGS) entry which is preliminary data.</text>
</comment>
<dbReference type="PROSITE" id="PS50297">
    <property type="entry name" value="ANK_REP_REGION"/>
    <property type="match status" value="4"/>
</dbReference>
<dbReference type="Pfam" id="PF12796">
    <property type="entry name" value="Ank_2"/>
    <property type="match status" value="2"/>
</dbReference>
<gene>
    <name evidence="2" type="ORF">BDW59DRAFT_158407</name>
</gene>
<feature type="repeat" description="ANK" evidence="1">
    <location>
        <begin position="516"/>
        <end position="549"/>
    </location>
</feature>
<dbReference type="EMBL" id="JBFXLS010000012">
    <property type="protein sequence ID" value="KAL2830494.1"/>
    <property type="molecule type" value="Genomic_DNA"/>
</dbReference>
<evidence type="ECO:0000313" key="2">
    <source>
        <dbReference type="EMBL" id="KAL2830494.1"/>
    </source>
</evidence>
<name>A0ABR4IRY0_9EURO</name>
<dbReference type="InterPro" id="IPR002110">
    <property type="entry name" value="Ankyrin_rpt"/>
</dbReference>
<dbReference type="Pfam" id="PF05141">
    <property type="entry name" value="DIT1_PvcA"/>
    <property type="match status" value="2"/>
</dbReference>
<dbReference type="SUPFAM" id="SSF48403">
    <property type="entry name" value="Ankyrin repeat"/>
    <property type="match status" value="1"/>
</dbReference>
<dbReference type="Gene3D" id="1.25.40.20">
    <property type="entry name" value="Ankyrin repeat-containing domain"/>
    <property type="match status" value="4"/>
</dbReference>
<feature type="repeat" description="ANK" evidence="1">
    <location>
        <begin position="585"/>
        <end position="617"/>
    </location>
</feature>
<dbReference type="PANTHER" id="PTHR24118:SF99">
    <property type="entry name" value="POTE ANKYRIN DOMAIN FAMILY MEMBER 3C-RELATED"/>
    <property type="match status" value="1"/>
</dbReference>
<dbReference type="InterPro" id="IPR007817">
    <property type="entry name" value="Isocyanide_synthase_DIT1"/>
</dbReference>
<sequence length="710" mass="78665">MYDITHSDLLTLGSLPDKAEELALQTLDGFADSIAEIYVGGATVVIVSDTVLGLFEGSRRRRVCLPSGIEEARLVARSLLDGALAQPVDPNENENVQATGKHYDTALPQTEVPEAFKAAMLKRGKPYAKLIASSTESTIRLSIHESNNVGKITLDLFPPSTNPDFITPGTAPVRTVDTSTVDMAKFEVITKREGCPWLLRDKSDLFDWFVIELDFEPLFPSGMLVHPRDEYGPYKFEDVNMKCEVFRSNARELGKIQMWPFGDIFEVRENPDFNLMNVFTREANLLAHSDLECFTKALLERGADLMDFWEPQVRLPRDKVRITLDLIFHLHCEQWDTLEYVGWTPLLQLAMDTKKSCSYYQPPDTALFFAAVNDHKATVQLLIEHGANVEATNHSNRAPLLAVLDGYADIIRQMRSTDLSDAVEPHNSSLLDVAQLLIDGGANIEIRDSSGQTPLVVSVENKYTALAQLLIDKGADVNVRNSRQEWLLSYAVRLWDVGIVRKLLEGGTDLESMDENDHTPLMSAILSYKNQEMAQILLDAGATTNSKHSHGDTLLIPNIGCSTRKRGSGRILLHAGADIHTRDNGSKQALSWAASCHNIDIVRLLIRQGVDLEARDGNGRTAIVSAVLCEHQKVVEVLLDAGADTNTEDNDGDTVLVRAIALQNTELVRLLIKRGADTEARDNSRLMPLSHAVNMGNEDIVQLLNEAVLV</sequence>
<accession>A0ABR4IRY0</accession>